<accession>A0A415U1H0</accession>
<proteinExistence type="predicted"/>
<reference evidence="1 2" key="1">
    <citation type="submission" date="2018-08" db="EMBL/GenBank/DDBJ databases">
        <title>A genome reference for cultivated species of the human gut microbiota.</title>
        <authorList>
            <person name="Zou Y."/>
            <person name="Xue W."/>
            <person name="Luo G."/>
        </authorList>
    </citation>
    <scope>NUCLEOTIDE SEQUENCE [LARGE SCALE GENOMIC DNA]</scope>
    <source>
        <strain evidence="1 2">AF31-17AC</strain>
    </source>
</reference>
<name>A0A415U1H0_9FIRM</name>
<dbReference type="RefSeq" id="WP_118486252.1">
    <property type="nucleotide sequence ID" value="NZ_QRQO01000031.1"/>
</dbReference>
<protein>
    <submittedName>
        <fullName evidence="1">Uncharacterized protein</fullName>
    </submittedName>
</protein>
<dbReference type="AlphaFoldDB" id="A0A415U1H0"/>
<dbReference type="EMBL" id="QRQO01000031">
    <property type="protein sequence ID" value="RHN11858.1"/>
    <property type="molecule type" value="Genomic_DNA"/>
</dbReference>
<evidence type="ECO:0000313" key="1">
    <source>
        <dbReference type="EMBL" id="RHN11858.1"/>
    </source>
</evidence>
<dbReference type="Proteomes" id="UP000283700">
    <property type="component" value="Unassembled WGS sequence"/>
</dbReference>
<evidence type="ECO:0000313" key="2">
    <source>
        <dbReference type="Proteomes" id="UP000283700"/>
    </source>
</evidence>
<sequence length="151" mass="17865">MSQYYAGYHGIGCVLSVEEFKNFLTSYFTKHPDLTEKEQEEVGIKEYAFKRSNENGIFHIVEISTDYADGMRLLRLNKEDDPAGYCVDLRGKDQYVVFSDYQPDTLEFIRHPKYHDYEDILKEFKGKLESYLPEKFPWDERIGNYSYACYA</sequence>
<comment type="caution">
    <text evidence="1">The sequence shown here is derived from an EMBL/GenBank/DDBJ whole genome shotgun (WGS) entry which is preliminary data.</text>
</comment>
<gene>
    <name evidence="1" type="ORF">DWZ29_10940</name>
</gene>
<organism evidence="1 2">
    <name type="scientific">Anaerobutyricum hallii</name>
    <dbReference type="NCBI Taxonomy" id="39488"/>
    <lineage>
        <taxon>Bacteria</taxon>
        <taxon>Bacillati</taxon>
        <taxon>Bacillota</taxon>
        <taxon>Clostridia</taxon>
        <taxon>Lachnospirales</taxon>
        <taxon>Lachnospiraceae</taxon>
        <taxon>Anaerobutyricum</taxon>
    </lineage>
</organism>